<evidence type="ECO:0000256" key="1">
    <source>
        <dbReference type="SAM" id="SignalP"/>
    </source>
</evidence>
<evidence type="ECO:0000313" key="2">
    <source>
        <dbReference type="EMBL" id="MDC7135476.1"/>
    </source>
</evidence>
<dbReference type="EMBL" id="JAQPYS010000028">
    <property type="protein sequence ID" value="MDC7135476.1"/>
    <property type="molecule type" value="Genomic_DNA"/>
</dbReference>
<name>A0ABT5H4F4_9BACE</name>
<feature type="chain" id="PRO_5046547824" evidence="1">
    <location>
        <begin position="22"/>
        <end position="195"/>
    </location>
</feature>
<organism evidence="2 3">
    <name type="scientific">Bacteroides zhangwenhongii</name>
    <dbReference type="NCBI Taxonomy" id="2650157"/>
    <lineage>
        <taxon>Bacteria</taxon>
        <taxon>Pseudomonadati</taxon>
        <taxon>Bacteroidota</taxon>
        <taxon>Bacteroidia</taxon>
        <taxon>Bacteroidales</taxon>
        <taxon>Bacteroidaceae</taxon>
        <taxon>Bacteroides</taxon>
    </lineage>
</organism>
<feature type="signal peptide" evidence="1">
    <location>
        <begin position="1"/>
        <end position="21"/>
    </location>
</feature>
<comment type="caution">
    <text evidence="2">The sequence shown here is derived from an EMBL/GenBank/DDBJ whole genome shotgun (WGS) entry which is preliminary data.</text>
</comment>
<proteinExistence type="predicted"/>
<keyword evidence="1" id="KW-0732">Signal</keyword>
<gene>
    <name evidence="2" type="ORF">PQG98_03835</name>
</gene>
<dbReference type="RefSeq" id="WP_272719731.1">
    <property type="nucleotide sequence ID" value="NZ_JAQPYS010000028.1"/>
</dbReference>
<reference evidence="2 3" key="1">
    <citation type="submission" date="2023-01" db="EMBL/GenBank/DDBJ databases">
        <title>Exploring GABA producing Bacteroides strains toward improving mental health.</title>
        <authorList>
            <person name="Yousuf B."/>
            <person name="Bouhlel N.E."/>
            <person name="Mottawea W."/>
            <person name="Hammami R."/>
        </authorList>
    </citation>
    <scope>NUCLEOTIDE SEQUENCE [LARGE SCALE GENOMIC DNA]</scope>
    <source>
        <strain evidence="2 3">UO.H1054</strain>
    </source>
</reference>
<protein>
    <submittedName>
        <fullName evidence="2">Uncharacterized protein</fullName>
    </submittedName>
</protein>
<keyword evidence="3" id="KW-1185">Reference proteome</keyword>
<accession>A0ABT5H4F4</accession>
<dbReference type="Proteomes" id="UP001215398">
    <property type="component" value="Unassembled WGS sequence"/>
</dbReference>
<sequence length="195" mass="21917">MKKNLFLLFGMLLLSIMTISAQNYVWNFGQDRILFPKGVQYINDTIVAGLTISSKAETNPMQIVQKYGREKSGVPSTYQYCLSPNGSGYNKSKDSDEAPRKMIPDKRYLSFKVNSNCIIKAHILAPYKGSSARLFITDGKKLIGTMIPNSESNDVFTECSVNYSHSNNNESTLYIYGNNTVRICYLEVKSDTSDK</sequence>
<evidence type="ECO:0000313" key="3">
    <source>
        <dbReference type="Proteomes" id="UP001215398"/>
    </source>
</evidence>